<keyword evidence="2" id="KW-1185">Reference proteome</keyword>
<name>A0ABW5ICT6_9PSEU</name>
<protein>
    <submittedName>
        <fullName evidence="1">Cold-shock protein</fullName>
    </submittedName>
</protein>
<dbReference type="EMBL" id="JBHUKQ010000024">
    <property type="protein sequence ID" value="MFD2486838.1"/>
    <property type="molecule type" value="Genomic_DNA"/>
</dbReference>
<reference evidence="2" key="1">
    <citation type="journal article" date="2019" name="Int. J. Syst. Evol. Microbiol.">
        <title>The Global Catalogue of Microorganisms (GCM) 10K type strain sequencing project: providing services to taxonomists for standard genome sequencing and annotation.</title>
        <authorList>
            <consortium name="The Broad Institute Genomics Platform"/>
            <consortium name="The Broad Institute Genome Sequencing Center for Infectious Disease"/>
            <person name="Wu L."/>
            <person name="Ma J."/>
        </authorList>
    </citation>
    <scope>NUCLEOTIDE SEQUENCE [LARGE SCALE GENOMIC DNA]</scope>
    <source>
        <strain evidence="2">CGMCC 4.7638</strain>
    </source>
</reference>
<dbReference type="Gene3D" id="2.40.50.140">
    <property type="entry name" value="Nucleic acid-binding proteins"/>
    <property type="match status" value="1"/>
</dbReference>
<sequence length="95" mass="10756">MAYSDGLVYVGRVSQWDTDNGWGVVESDSFSDPVWVHYSVVDPASWGVLGSGFRQLYVGDEVRMIVEHAEQDDFRLRASWIKSTKERGNGPEESR</sequence>
<dbReference type="SUPFAM" id="SSF50249">
    <property type="entry name" value="Nucleic acid-binding proteins"/>
    <property type="match status" value="1"/>
</dbReference>
<gene>
    <name evidence="1" type="ORF">ACFSUT_41660</name>
</gene>
<accession>A0ABW5ICT6</accession>
<comment type="caution">
    <text evidence="1">The sequence shown here is derived from an EMBL/GenBank/DDBJ whole genome shotgun (WGS) entry which is preliminary data.</text>
</comment>
<evidence type="ECO:0000313" key="1">
    <source>
        <dbReference type="EMBL" id="MFD2486838.1"/>
    </source>
</evidence>
<dbReference type="Proteomes" id="UP001597542">
    <property type="component" value="Unassembled WGS sequence"/>
</dbReference>
<organism evidence="1 2">
    <name type="scientific">Amycolatopsis albidoflavus</name>
    <dbReference type="NCBI Taxonomy" id="102226"/>
    <lineage>
        <taxon>Bacteria</taxon>
        <taxon>Bacillati</taxon>
        <taxon>Actinomycetota</taxon>
        <taxon>Actinomycetes</taxon>
        <taxon>Pseudonocardiales</taxon>
        <taxon>Pseudonocardiaceae</taxon>
        <taxon>Amycolatopsis</taxon>
    </lineage>
</organism>
<dbReference type="RefSeq" id="WP_344267227.1">
    <property type="nucleotide sequence ID" value="NZ_BAAAHV010000005.1"/>
</dbReference>
<evidence type="ECO:0000313" key="2">
    <source>
        <dbReference type="Proteomes" id="UP001597542"/>
    </source>
</evidence>
<proteinExistence type="predicted"/>
<dbReference type="InterPro" id="IPR012340">
    <property type="entry name" value="NA-bd_OB-fold"/>
</dbReference>